<name>A0A7K8EM47_LEURO</name>
<dbReference type="InterPro" id="IPR036005">
    <property type="entry name" value="Creatinase/aminopeptidase-like"/>
</dbReference>
<feature type="non-terminal residue" evidence="3">
    <location>
        <position position="228"/>
    </location>
</feature>
<dbReference type="Gene3D" id="3.90.230.10">
    <property type="entry name" value="Creatinase/methionine aminopeptidase superfamily"/>
    <property type="match status" value="1"/>
</dbReference>
<dbReference type="PROSITE" id="PS01202">
    <property type="entry name" value="MAP_2"/>
    <property type="match status" value="1"/>
</dbReference>
<dbReference type="InterPro" id="IPR047113">
    <property type="entry name" value="PA2G4/ARX1"/>
</dbReference>
<protein>
    <submittedName>
        <fullName evidence="3">PA2G4 protein</fullName>
    </submittedName>
</protein>
<dbReference type="InterPro" id="IPR036390">
    <property type="entry name" value="WH_DNA-bd_sf"/>
</dbReference>
<evidence type="ECO:0000313" key="3">
    <source>
        <dbReference type="EMBL" id="NXB52349.1"/>
    </source>
</evidence>
<dbReference type="InterPro" id="IPR000994">
    <property type="entry name" value="Pept_M24"/>
</dbReference>
<dbReference type="PANTHER" id="PTHR10804:SF11">
    <property type="entry name" value="PROLIFERATION-ASSOCIATED PROTEIN 2G4"/>
    <property type="match status" value="1"/>
</dbReference>
<organism evidence="3 4">
    <name type="scientific">Leucopsar rothschildi</name>
    <name type="common">Bali myna</name>
    <name type="synonym">Rothschild's mynah</name>
    <dbReference type="NCBI Taxonomy" id="127929"/>
    <lineage>
        <taxon>Eukaryota</taxon>
        <taxon>Metazoa</taxon>
        <taxon>Chordata</taxon>
        <taxon>Craniata</taxon>
        <taxon>Vertebrata</taxon>
        <taxon>Euteleostomi</taxon>
        <taxon>Archelosauria</taxon>
        <taxon>Archosauria</taxon>
        <taxon>Dinosauria</taxon>
        <taxon>Saurischia</taxon>
        <taxon>Theropoda</taxon>
        <taxon>Coelurosauria</taxon>
        <taxon>Aves</taxon>
        <taxon>Neognathae</taxon>
        <taxon>Neoaves</taxon>
        <taxon>Telluraves</taxon>
        <taxon>Australaves</taxon>
        <taxon>Passeriformes</taxon>
        <taxon>Sturnidae</taxon>
        <taxon>Leucopsar</taxon>
    </lineage>
</organism>
<reference evidence="3 4" key="1">
    <citation type="submission" date="2019-09" db="EMBL/GenBank/DDBJ databases">
        <title>Bird 10,000 Genomes (B10K) Project - Family phase.</title>
        <authorList>
            <person name="Zhang G."/>
        </authorList>
    </citation>
    <scope>NUCLEOTIDE SEQUENCE [LARGE SCALE GENOMIC DNA]</scope>
    <source>
        <strain evidence="3">B10K-DU-002-02</strain>
        <tissue evidence="3">Muscle</tissue>
    </source>
</reference>
<feature type="domain" description="Peptidase M24" evidence="2">
    <location>
        <begin position="13"/>
        <end position="122"/>
    </location>
</feature>
<proteinExistence type="inferred from homology"/>
<evidence type="ECO:0000313" key="4">
    <source>
        <dbReference type="Proteomes" id="UP000522331"/>
    </source>
</evidence>
<dbReference type="Pfam" id="PF00557">
    <property type="entry name" value="Peptidase_M24"/>
    <property type="match status" value="1"/>
</dbReference>
<comment type="caution">
    <text evidence="3">The sequence shown here is derived from an EMBL/GenBank/DDBJ whole genome shotgun (WGS) entry which is preliminary data.</text>
</comment>
<dbReference type="AlphaFoldDB" id="A0A7K8EM47"/>
<dbReference type="PANTHER" id="PTHR10804">
    <property type="entry name" value="PROTEASE FAMILY M24 METHIONYL AMINOPEPTIDASE, AMINOPEPTIDASE P"/>
    <property type="match status" value="1"/>
</dbReference>
<keyword evidence="4" id="KW-1185">Reference proteome</keyword>
<dbReference type="InterPro" id="IPR018349">
    <property type="entry name" value="Pept_M24A_MAP2_BS"/>
</dbReference>
<dbReference type="FunFam" id="1.10.10.10:FF:000029">
    <property type="entry name" value="Proliferation-associated 2G4, a"/>
    <property type="match status" value="1"/>
</dbReference>
<gene>
    <name evidence="3" type="primary">Pa2g4</name>
    <name evidence="3" type="ORF">LEUROT_R14243</name>
</gene>
<dbReference type="SUPFAM" id="SSF46785">
    <property type="entry name" value="Winged helix' DNA-binding domain"/>
    <property type="match status" value="1"/>
</dbReference>
<dbReference type="SUPFAM" id="SSF55920">
    <property type="entry name" value="Creatinase/aminopeptidase"/>
    <property type="match status" value="1"/>
</dbReference>
<accession>A0A7K8EM47</accession>
<evidence type="ECO:0000259" key="2">
    <source>
        <dbReference type="Pfam" id="PF00557"/>
    </source>
</evidence>
<dbReference type="CDD" id="cd01089">
    <property type="entry name" value="PA2G4-like"/>
    <property type="match status" value="1"/>
</dbReference>
<dbReference type="Proteomes" id="UP000522331">
    <property type="component" value="Unassembled WGS sequence"/>
</dbReference>
<evidence type="ECO:0000256" key="1">
    <source>
        <dbReference type="ARBA" id="ARBA00007319"/>
    </source>
</evidence>
<comment type="similarity">
    <text evidence="1">Belongs to the peptidase M24 family.</text>
</comment>
<dbReference type="EMBL" id="VZTC01008274">
    <property type="protein sequence ID" value="NXB52349.1"/>
    <property type="molecule type" value="Genomic_DNA"/>
</dbReference>
<sequence length="228" mass="25513">MIMEETGKIFKKEKEMKKGIAFPTSISVNNCVCHFSPLKSDQDYILKDGDLVKIDLGVHVDGFIANVAHTFVLGASKENPVSGRKADVIKAAHLCAEAALRLVKPGNQNTQVTEAWNKIAHAFHCTPIEGTFCASWKLFPFGIPRFSCLSQPPFSPRKDHEKAEFEVHEVYAVDVLVSSGEGKAKDAGQRTTIYKRDPSKQYGLKMKTSRAFFSEVERRFDTMPFTLR</sequence>
<feature type="non-terminal residue" evidence="3">
    <location>
        <position position="1"/>
    </location>
</feature>